<reference evidence="19" key="1">
    <citation type="submission" date="2025-08" db="UniProtKB">
        <authorList>
            <consortium name="RefSeq"/>
        </authorList>
    </citation>
    <scope>IDENTIFICATION</scope>
</reference>
<evidence type="ECO:0000256" key="16">
    <source>
        <dbReference type="SAM" id="MobiDB-lite"/>
    </source>
</evidence>
<feature type="compositionally biased region" description="Low complexity" evidence="16">
    <location>
        <begin position="618"/>
        <end position="639"/>
    </location>
</feature>
<feature type="compositionally biased region" description="Basic and acidic residues" evidence="16">
    <location>
        <begin position="856"/>
        <end position="867"/>
    </location>
</feature>
<keyword evidence="18" id="KW-1185">Reference proteome</keyword>
<feature type="region of interest" description="Disordered" evidence="16">
    <location>
        <begin position="1"/>
        <end position="39"/>
    </location>
</feature>
<sequence>MEGQLERKDASSVPKEPIKLEIVASNPETGEREDGAPSPPPNCSICLGKLVNTSFTDSCLHQFCFNCLLRWSKIKTECPLCKQTFKSIIHNVRSEEDYDQYHVPRELASQIPPPQTPPPPDVNFGVIRANLAAGIRPFVYRTTMTSNRRYGMFLNPEQVARREQIPSVVPPISSSEHRRRRANPTAFRRNIYRQGIWATPFPDIFGRFQQNSADYYRRQPADLLRLMPWINRELQVLLNHSEHHIAYVMQIIMDALSRYDIRSPEFRDIIRPYFNLYTEHFVHELLNYARTNYDVVGYDQYVTYIPNHGLSNSYVRRISSPSSSSSDATSDDSDVRVLDETIEMDRLNYELPSTGPHTVDMPGPSNVRQAFSFEIPTGIPDVLTISSNSSGSSDECEIVGYVKPRHERTPEIIELVSSGAEDHINPSASQETTICENSDVANSCQQSIKSRSPSLLDQDVQPSTSYNRKRHTTKNINNRYSRIGIADTSSTATEDSNMNSDSDYNYQKKTRSKKSNNSSKIMTRSSRSFRSNQTREAKSRKKSRQFLSSESESEDRSRQGAENAKRSQRNVPKKYVFSSRESSFEKNDKRIRSNEKSTAKTCKSSIDRREKYKKKQHSSSNSSSSSSSERSQNSSSTSSESERNTRRNGKSYVQCEERKEYSSWTSDSSYDERISKRSRNKKKLNVRKSQVSDTFTTYTELNKKDQRYLNIATRGRNTSESRCELPKTVESNSRWSPAPNENNSASYDSAEYSDSVTRDVYASVTNEEKRMFSRTRSSSCSDFEQSINARSSSQCSTRSDKTHSNKRKSKHKDKHRDKKNKPPTSKSTNSLDSSSTSMSLPSTSTASSYNVPSLVKHSDSKKRSNSKEKHKSHKKRKESKRRRSRSETKSKSKRKRRRIRSSSSSNSNRN</sequence>
<dbReference type="GO" id="GO:0061630">
    <property type="term" value="F:ubiquitin protein ligase activity"/>
    <property type="evidence" value="ECO:0007669"/>
    <property type="project" value="UniProtKB-EC"/>
</dbReference>
<feature type="compositionally biased region" description="Polar residues" evidence="16">
    <location>
        <begin position="729"/>
        <end position="741"/>
    </location>
</feature>
<name>A0AAJ7BGC7_CEPCN</name>
<feature type="compositionally biased region" description="Basic residues" evidence="16">
    <location>
        <begin position="804"/>
        <end position="821"/>
    </location>
</feature>
<protein>
    <recommendedName>
        <fullName evidence="10">E3 ubiquitin-protein ligase Topors</fullName>
        <ecNumber evidence="2">2.3.2.27</ecNumber>
    </recommendedName>
    <alternativeName>
        <fullName evidence="11">RING-type E3 ubiquitin transferase Topors</fullName>
    </alternativeName>
    <alternativeName>
        <fullName evidence="13">SUMO1-protein E3 ligase Topors</fullName>
    </alternativeName>
    <alternativeName>
        <fullName evidence="12">Topoisomerase I-binding RING finger protein</fullName>
    </alternativeName>
    <alternativeName>
        <fullName evidence="14">Topoisomerase I-binding arginine/serine-rich protein</fullName>
    </alternativeName>
</protein>
<comment type="catalytic activity">
    <reaction evidence="1">
        <text>S-ubiquitinyl-[E2 ubiquitin-conjugating enzyme]-L-cysteine + [acceptor protein]-L-lysine = [E2 ubiquitin-conjugating enzyme]-L-cysteine + N(6)-ubiquitinyl-[acceptor protein]-L-lysine.</text>
        <dbReference type="EC" id="2.3.2.27"/>
    </reaction>
</comment>
<evidence type="ECO:0000256" key="12">
    <source>
        <dbReference type="ARBA" id="ARBA00076940"/>
    </source>
</evidence>
<dbReference type="Proteomes" id="UP000694920">
    <property type="component" value="Unplaced"/>
</dbReference>
<keyword evidence="3" id="KW-0808">Transferase</keyword>
<evidence type="ECO:0000256" key="15">
    <source>
        <dbReference type="PROSITE-ProRule" id="PRU00175"/>
    </source>
</evidence>
<feature type="region of interest" description="Disordered" evidence="16">
    <location>
        <begin position="448"/>
        <end position="691"/>
    </location>
</feature>
<keyword evidence="6" id="KW-0833">Ubl conjugation pathway</keyword>
<evidence type="ECO:0000259" key="17">
    <source>
        <dbReference type="PROSITE" id="PS50089"/>
    </source>
</evidence>
<feature type="compositionally biased region" description="Polar residues" evidence="16">
    <location>
        <begin position="774"/>
        <end position="797"/>
    </location>
</feature>
<dbReference type="GeneID" id="107263090"/>
<dbReference type="PANTHER" id="PTHR46077:SF1">
    <property type="entry name" value="TOP1 BINDING ARGININE_SERINE RICH PROTEIN, E3 UBIQUITIN LIGASE"/>
    <property type="match status" value="1"/>
</dbReference>
<evidence type="ECO:0000256" key="13">
    <source>
        <dbReference type="ARBA" id="ARBA00079040"/>
    </source>
</evidence>
<evidence type="ECO:0000256" key="3">
    <source>
        <dbReference type="ARBA" id="ARBA00022679"/>
    </source>
</evidence>
<dbReference type="InterPro" id="IPR018957">
    <property type="entry name" value="Znf_C3HC4_RING-type"/>
</dbReference>
<evidence type="ECO:0000256" key="5">
    <source>
        <dbReference type="ARBA" id="ARBA00022771"/>
    </source>
</evidence>
<feature type="domain" description="RING-type" evidence="17">
    <location>
        <begin position="43"/>
        <end position="82"/>
    </location>
</feature>
<dbReference type="InterPro" id="IPR001841">
    <property type="entry name" value="Znf_RING"/>
</dbReference>
<evidence type="ECO:0000256" key="1">
    <source>
        <dbReference type="ARBA" id="ARBA00000900"/>
    </source>
</evidence>
<dbReference type="InterPro" id="IPR058746">
    <property type="entry name" value="Znf_RING-type_Topors"/>
</dbReference>
<keyword evidence="4" id="KW-0479">Metal-binding</keyword>
<evidence type="ECO:0000313" key="19">
    <source>
        <dbReference type="RefSeq" id="XP_015585416.1"/>
    </source>
</evidence>
<keyword evidence="8" id="KW-0805">Transcription regulation</keyword>
<dbReference type="SUPFAM" id="SSF57850">
    <property type="entry name" value="RING/U-box"/>
    <property type="match status" value="1"/>
</dbReference>
<proteinExistence type="predicted"/>
<feature type="compositionally biased region" description="Low complexity" evidence="16">
    <location>
        <begin position="824"/>
        <end position="848"/>
    </location>
</feature>
<keyword evidence="9" id="KW-0804">Transcription</keyword>
<keyword evidence="5 15" id="KW-0863">Zinc-finger</keyword>
<feature type="compositionally biased region" description="Basic and acidic residues" evidence="16">
    <location>
        <begin position="554"/>
        <end position="565"/>
    </location>
</feature>
<evidence type="ECO:0000256" key="11">
    <source>
        <dbReference type="ARBA" id="ARBA00076856"/>
    </source>
</evidence>
<gene>
    <name evidence="19" type="primary">LOC107263090</name>
</gene>
<feature type="compositionally biased region" description="Polar residues" evidence="16">
    <location>
        <begin position="448"/>
        <end position="466"/>
    </location>
</feature>
<dbReference type="KEGG" id="ccin:107263090"/>
<feature type="compositionally biased region" description="Basic residues" evidence="16">
    <location>
        <begin position="676"/>
        <end position="686"/>
    </location>
</feature>
<dbReference type="Pfam" id="PF00097">
    <property type="entry name" value="zf-C3HC4"/>
    <property type="match status" value="1"/>
</dbReference>
<evidence type="ECO:0000256" key="6">
    <source>
        <dbReference type="ARBA" id="ARBA00022786"/>
    </source>
</evidence>
<dbReference type="GO" id="GO:0008270">
    <property type="term" value="F:zinc ion binding"/>
    <property type="evidence" value="ECO:0007669"/>
    <property type="project" value="UniProtKB-KW"/>
</dbReference>
<organism evidence="18 19">
    <name type="scientific">Cephus cinctus</name>
    <name type="common">Wheat stem sawfly</name>
    <dbReference type="NCBI Taxonomy" id="211228"/>
    <lineage>
        <taxon>Eukaryota</taxon>
        <taxon>Metazoa</taxon>
        <taxon>Ecdysozoa</taxon>
        <taxon>Arthropoda</taxon>
        <taxon>Hexapoda</taxon>
        <taxon>Insecta</taxon>
        <taxon>Pterygota</taxon>
        <taxon>Neoptera</taxon>
        <taxon>Endopterygota</taxon>
        <taxon>Hymenoptera</taxon>
        <taxon>Cephoidea</taxon>
        <taxon>Cephidae</taxon>
        <taxon>Cephus</taxon>
    </lineage>
</organism>
<dbReference type="InterPro" id="IPR017907">
    <property type="entry name" value="Znf_RING_CS"/>
</dbReference>
<feature type="compositionally biased region" description="Basic and acidic residues" evidence="16">
    <location>
        <begin position="717"/>
        <end position="727"/>
    </location>
</feature>
<feature type="compositionally biased region" description="Low complexity" evidence="16">
    <location>
        <begin position="742"/>
        <end position="755"/>
    </location>
</feature>
<evidence type="ECO:0000256" key="8">
    <source>
        <dbReference type="ARBA" id="ARBA00023015"/>
    </source>
</evidence>
<dbReference type="GO" id="GO:0005634">
    <property type="term" value="C:nucleus"/>
    <property type="evidence" value="ECO:0007669"/>
    <property type="project" value="UniProtKB-ARBA"/>
</dbReference>
<dbReference type="GO" id="GO:0000209">
    <property type="term" value="P:protein polyubiquitination"/>
    <property type="evidence" value="ECO:0007669"/>
    <property type="project" value="TreeGrafter"/>
</dbReference>
<dbReference type="PANTHER" id="PTHR46077">
    <property type="entry name" value="E3 UBIQUITIN-PROTEIN LIGASE TOPORS"/>
    <property type="match status" value="1"/>
</dbReference>
<feature type="compositionally biased region" description="Basic and acidic residues" evidence="16">
    <location>
        <begin position="1"/>
        <end position="10"/>
    </location>
</feature>
<dbReference type="SMART" id="SM00184">
    <property type="entry name" value="RING"/>
    <property type="match status" value="1"/>
</dbReference>
<dbReference type="Pfam" id="PF26084">
    <property type="entry name" value="PWI_Topors"/>
    <property type="match status" value="1"/>
</dbReference>
<feature type="region of interest" description="Disordered" evidence="16">
    <location>
        <begin position="716"/>
        <end position="755"/>
    </location>
</feature>
<evidence type="ECO:0000256" key="9">
    <source>
        <dbReference type="ARBA" id="ARBA00023163"/>
    </source>
</evidence>
<feature type="compositionally biased region" description="Basic and acidic residues" evidence="16">
    <location>
        <begin position="582"/>
        <end position="598"/>
    </location>
</feature>
<dbReference type="InterPro" id="IPR013083">
    <property type="entry name" value="Znf_RING/FYVE/PHD"/>
</dbReference>
<feature type="region of interest" description="Disordered" evidence="16">
    <location>
        <begin position="769"/>
        <end position="910"/>
    </location>
</feature>
<dbReference type="PROSITE" id="PS00518">
    <property type="entry name" value="ZF_RING_1"/>
    <property type="match status" value="1"/>
</dbReference>
<feature type="compositionally biased region" description="Polar residues" evidence="16">
    <location>
        <begin position="521"/>
        <end position="534"/>
    </location>
</feature>
<accession>A0AAJ7BGC7</accession>
<dbReference type="InterPro" id="IPR058745">
    <property type="entry name" value="PWI_Topors"/>
</dbReference>
<evidence type="ECO:0000256" key="10">
    <source>
        <dbReference type="ARBA" id="ARBA00071236"/>
    </source>
</evidence>
<keyword evidence="7" id="KW-0862">Zinc</keyword>
<feature type="compositionally biased region" description="Basic residues" evidence="16">
    <location>
        <begin position="868"/>
        <end position="884"/>
    </location>
</feature>
<evidence type="ECO:0000256" key="4">
    <source>
        <dbReference type="ARBA" id="ARBA00022723"/>
    </source>
</evidence>
<evidence type="ECO:0000313" key="18">
    <source>
        <dbReference type="Proteomes" id="UP000694920"/>
    </source>
</evidence>
<evidence type="ECO:0000256" key="14">
    <source>
        <dbReference type="ARBA" id="ARBA00079184"/>
    </source>
</evidence>
<dbReference type="Gene3D" id="3.30.40.10">
    <property type="entry name" value="Zinc/RING finger domain, C3HC4 (zinc finger)"/>
    <property type="match status" value="1"/>
</dbReference>
<dbReference type="RefSeq" id="XP_015585416.1">
    <property type="nucleotide sequence ID" value="XM_015729930.2"/>
</dbReference>
<dbReference type="EC" id="2.3.2.27" evidence="2"/>
<dbReference type="PROSITE" id="PS50089">
    <property type="entry name" value="ZF_RING_2"/>
    <property type="match status" value="1"/>
</dbReference>
<dbReference type="CDD" id="cd16574">
    <property type="entry name" value="RING-HC_Topors"/>
    <property type="match status" value="1"/>
</dbReference>
<dbReference type="AlphaFoldDB" id="A0AAJ7BGC7"/>
<feature type="compositionally biased region" description="Polar residues" evidence="16">
    <location>
        <begin position="487"/>
        <end position="507"/>
    </location>
</feature>
<feature type="compositionally biased region" description="Basic residues" evidence="16">
    <location>
        <begin position="891"/>
        <end position="900"/>
    </location>
</feature>
<dbReference type="FunFam" id="3.30.40.10:FF:000136">
    <property type="entry name" value="E3 ubiquitin-protein ligase Topors"/>
    <property type="match status" value="1"/>
</dbReference>
<feature type="compositionally biased region" description="Low complexity" evidence="16">
    <location>
        <begin position="901"/>
        <end position="910"/>
    </location>
</feature>
<dbReference type="GO" id="GO:0006513">
    <property type="term" value="P:protein monoubiquitination"/>
    <property type="evidence" value="ECO:0007669"/>
    <property type="project" value="TreeGrafter"/>
</dbReference>
<evidence type="ECO:0000256" key="2">
    <source>
        <dbReference type="ARBA" id="ARBA00012483"/>
    </source>
</evidence>
<evidence type="ECO:0000256" key="7">
    <source>
        <dbReference type="ARBA" id="ARBA00022833"/>
    </source>
</evidence>